<dbReference type="GO" id="GO:0015074">
    <property type="term" value="P:DNA integration"/>
    <property type="evidence" value="ECO:0007669"/>
    <property type="project" value="InterPro"/>
</dbReference>
<dbReference type="Proteomes" id="UP000305282">
    <property type="component" value="Unassembled WGS sequence"/>
</dbReference>
<organism evidence="3 4">
    <name type="scientific">Candidatus Frankia alpina</name>
    <dbReference type="NCBI Taxonomy" id="2699483"/>
    <lineage>
        <taxon>Bacteria</taxon>
        <taxon>Bacillati</taxon>
        <taxon>Actinomycetota</taxon>
        <taxon>Actinomycetes</taxon>
        <taxon>Frankiales</taxon>
        <taxon>Frankiaceae</taxon>
        <taxon>Frankia</taxon>
    </lineage>
</organism>
<evidence type="ECO:0000313" key="4">
    <source>
        <dbReference type="Proteomes" id="UP000305282"/>
    </source>
</evidence>
<evidence type="ECO:0000313" key="3">
    <source>
        <dbReference type="EMBL" id="THJ74931.1"/>
    </source>
</evidence>
<dbReference type="SUPFAM" id="SSF56349">
    <property type="entry name" value="DNA breaking-rejoining enzymes"/>
    <property type="match status" value="1"/>
</dbReference>
<keyword evidence="4" id="KW-1185">Reference proteome</keyword>
<dbReference type="InterPro" id="IPR013762">
    <property type="entry name" value="Integrase-like_cat_sf"/>
</dbReference>
<keyword evidence="1" id="KW-0233">DNA recombination</keyword>
<gene>
    <name evidence="3" type="ORF">E7Y31_08510</name>
</gene>
<dbReference type="OrthoDB" id="3773913at2"/>
<accession>A0A4S5ERA6</accession>
<dbReference type="InterPro" id="IPR011010">
    <property type="entry name" value="DNA_brk_join_enz"/>
</dbReference>
<dbReference type="GO" id="GO:0003677">
    <property type="term" value="F:DNA binding"/>
    <property type="evidence" value="ECO:0007669"/>
    <property type="project" value="InterPro"/>
</dbReference>
<evidence type="ECO:0000256" key="1">
    <source>
        <dbReference type="ARBA" id="ARBA00023172"/>
    </source>
</evidence>
<evidence type="ECO:0000259" key="2">
    <source>
        <dbReference type="PROSITE" id="PS51898"/>
    </source>
</evidence>
<reference evidence="3 4" key="1">
    <citation type="submission" date="2019-04" db="EMBL/GenBank/DDBJ databases">
        <title>Draft genome sequences for three unisolated Alnus-infective Frankia Sp+ strains, AgTrS, AiOr and AvVan, the first sequenced Frankia strains able to sporulate in-planta.</title>
        <authorList>
            <person name="Bethencourt L."/>
            <person name="Vautrin F."/>
            <person name="Taib N."/>
            <person name="Dubost A."/>
            <person name="Castro-Garcia L."/>
            <person name="Imbaud O."/>
            <person name="Abrouk D."/>
            <person name="Fournier P."/>
            <person name="Briolay J."/>
            <person name="Nguyen A."/>
            <person name="Normand P."/>
            <person name="Fernandez M.P."/>
            <person name="Brochier-Armanet C."/>
            <person name="Herrera-Belaroussi A."/>
        </authorList>
    </citation>
    <scope>NUCLEOTIDE SEQUENCE [LARGE SCALE GENOMIC DNA]</scope>
    <source>
        <strain evidence="3 4">AvVan</strain>
    </source>
</reference>
<comment type="caution">
    <text evidence="3">The sequence shown here is derived from an EMBL/GenBank/DDBJ whole genome shotgun (WGS) entry which is preliminary data.</text>
</comment>
<feature type="domain" description="Tyr recombinase" evidence="2">
    <location>
        <begin position="40"/>
        <end position="261"/>
    </location>
</feature>
<dbReference type="EMBL" id="SSXH01000151">
    <property type="protein sequence ID" value="THJ74931.1"/>
    <property type="molecule type" value="Genomic_DNA"/>
</dbReference>
<dbReference type="AlphaFoldDB" id="A0A4S5ERA6"/>
<dbReference type="InterPro" id="IPR002104">
    <property type="entry name" value="Integrase_catalytic"/>
</dbReference>
<sequence>MRKRAVFFGALDYAVERHHLDANPLPGLKWTAPKQVEEVDRRVVCNHQQARALLGAVGREGAIGRRLVAYYAVAYYAALRPGEINALNEDTVELPEEHDEDQWGMLRLAISRPATGAGWRDEPPPDRQEIAPARQLKHRAVGDTRPVPACPPLVAILRQHIAEFGFASDGRLFTGVRGGEVSDSVIGRVWATARADALTPAQAASPIAHRVYDLRHACLSGWLNAGVSPQQVAEWAGHSVAVLHRVYAKCVDGDDITARKRIAAALALDAEQ</sequence>
<dbReference type="Gene3D" id="1.10.443.10">
    <property type="entry name" value="Intergrase catalytic core"/>
    <property type="match status" value="1"/>
</dbReference>
<name>A0A4S5ERA6_9ACTN</name>
<dbReference type="GO" id="GO:0006310">
    <property type="term" value="P:DNA recombination"/>
    <property type="evidence" value="ECO:0007669"/>
    <property type="project" value="UniProtKB-KW"/>
</dbReference>
<protein>
    <submittedName>
        <fullName evidence="3">Integrase</fullName>
    </submittedName>
</protein>
<proteinExistence type="predicted"/>
<dbReference type="PROSITE" id="PS51898">
    <property type="entry name" value="TYR_RECOMBINASE"/>
    <property type="match status" value="1"/>
</dbReference>